<dbReference type="OrthoDB" id="4159838at2759"/>
<protein>
    <submittedName>
        <fullName evidence="2">Uncharacterized protein</fullName>
    </submittedName>
</protein>
<feature type="region of interest" description="Disordered" evidence="1">
    <location>
        <begin position="53"/>
        <end position="107"/>
    </location>
</feature>
<feature type="region of interest" description="Disordered" evidence="1">
    <location>
        <begin position="737"/>
        <end position="773"/>
    </location>
</feature>
<evidence type="ECO:0000256" key="1">
    <source>
        <dbReference type="SAM" id="MobiDB-lite"/>
    </source>
</evidence>
<reference evidence="2 3" key="1">
    <citation type="submission" date="2016-10" db="EMBL/GenBank/DDBJ databases">
        <title>Genome sequence of the ascomycete fungus Penicillium subrubescens.</title>
        <authorList>
            <person name="De Vries R.P."/>
            <person name="Peng M."/>
            <person name="Dilokpimol A."/>
            <person name="Hilden K."/>
            <person name="Makela M.R."/>
            <person name="Grigoriev I."/>
            <person name="Riley R."/>
            <person name="Granchi Z."/>
        </authorList>
    </citation>
    <scope>NUCLEOTIDE SEQUENCE [LARGE SCALE GENOMIC DNA]</scope>
    <source>
        <strain evidence="2 3">CBS 132785</strain>
    </source>
</reference>
<feature type="region of interest" description="Disordered" evidence="1">
    <location>
        <begin position="859"/>
        <end position="882"/>
    </location>
</feature>
<gene>
    <name evidence="2" type="ORF">PENSUB_8727</name>
</gene>
<feature type="compositionally biased region" description="Basic and acidic residues" evidence="1">
    <location>
        <begin position="744"/>
        <end position="754"/>
    </location>
</feature>
<dbReference type="AlphaFoldDB" id="A0A1Q5TGJ9"/>
<name>A0A1Q5TGJ9_9EURO</name>
<sequence length="933" mass="104219">MDDVKPTARWANRMLRPLASIYRRLEKHYETLAIIAADSNILEHNTNINTRTKNTSEVVKAQDNDSGSDADEDDPVWVPGKKPDQRRLRHKYSSRGEGKGGKRRTRLSIHSPEASRTLPGAIELATPVITGKRWEAPASAQSQPSAEQIRPTNPHRQLQAFRDRYPLHKSPWQEILGQSSDPGFASIVHNLDRILQNFLCNTRITKRDANETSAQIVRGTRSLLSTVVRRLPEFIANEQDAQDELDDDNDEDMCNAYFTELESYYAPHGQGWRPLREAVRAQGIHLVSNMIMNGWLTDPITCALIEKCRHHEPDACESLLSIFLSTRESYPYPVALKPLTDSNEPGDPIRLLRKYSHHVRAHRSYVFDELAKLLTRGVLPPEWMATRSWTSWMTRATISFSRGDGDCAAASRLIEAVLTSAADILPAIAVPASERGDTASCGLVYARRTITSPVSTTDRLDLLRKCPVPVEDALSNHVTSLLAAVCGMHISRSRGFDVPDNFEGTKAGHIINYLRFLLEKDMESQPLSHATILTFHQLLRRGSILVADCLLQCNDAIWRGDPKHTVSSTPVLERYCEILASRSGLVKELALFARQALRCFGSTTDDERLCLGREVRRMFSRLPGMTDAPALSTLLGRVAVEAAMDFAESTGEPDDHVWAVEVQETVITLLGKRQPSPASSDGLEEQGSRNGCFRWEESIGEWVARTPAAKLNALPIAVAKGRAFLNSTPMPMSYIPCSTGSSSHESDQESDRFMEPPSSMTSSPPSAGLKRPLECTDSSPLQIAKRRRPAPVIVENQERITRRRSGLLSTTVAPKSPFLEPAPSQRRILRALPNRMVNKQETSTTARLPTKVDVVIFNKKETETSETPSRPGPESDSEPELVEKRIHRAVERRRSGRSRTSVLPRRTLRVVTPRRSMLIPCSEEDSDDELSFL</sequence>
<feature type="compositionally biased region" description="Acidic residues" evidence="1">
    <location>
        <begin position="66"/>
        <end position="75"/>
    </location>
</feature>
<dbReference type="STRING" id="1316194.A0A1Q5TGJ9"/>
<comment type="caution">
    <text evidence="2">The sequence shown here is derived from an EMBL/GenBank/DDBJ whole genome shotgun (WGS) entry which is preliminary data.</text>
</comment>
<dbReference type="Proteomes" id="UP000186955">
    <property type="component" value="Unassembled WGS sequence"/>
</dbReference>
<proteinExistence type="predicted"/>
<accession>A0A1Q5TGJ9</accession>
<evidence type="ECO:0000313" key="2">
    <source>
        <dbReference type="EMBL" id="OKO99340.1"/>
    </source>
</evidence>
<feature type="compositionally biased region" description="Low complexity" evidence="1">
    <location>
        <begin position="756"/>
        <end position="766"/>
    </location>
</feature>
<keyword evidence="3" id="KW-1185">Reference proteome</keyword>
<dbReference type="EMBL" id="MNBE01000664">
    <property type="protein sequence ID" value="OKO99340.1"/>
    <property type="molecule type" value="Genomic_DNA"/>
</dbReference>
<evidence type="ECO:0000313" key="3">
    <source>
        <dbReference type="Proteomes" id="UP000186955"/>
    </source>
</evidence>
<organism evidence="2 3">
    <name type="scientific">Penicillium subrubescens</name>
    <dbReference type="NCBI Taxonomy" id="1316194"/>
    <lineage>
        <taxon>Eukaryota</taxon>
        <taxon>Fungi</taxon>
        <taxon>Dikarya</taxon>
        <taxon>Ascomycota</taxon>
        <taxon>Pezizomycotina</taxon>
        <taxon>Eurotiomycetes</taxon>
        <taxon>Eurotiomycetidae</taxon>
        <taxon>Eurotiales</taxon>
        <taxon>Aspergillaceae</taxon>
        <taxon>Penicillium</taxon>
    </lineage>
</organism>